<accession>A0A9J5Y5W8</accession>
<keyword evidence="2" id="KW-1185">Reference proteome</keyword>
<feature type="non-terminal residue" evidence="1">
    <location>
        <position position="1"/>
    </location>
</feature>
<reference evidence="1 2" key="1">
    <citation type="submission" date="2020-09" db="EMBL/GenBank/DDBJ databases">
        <title>De no assembly of potato wild relative species, Solanum commersonii.</title>
        <authorList>
            <person name="Cho K."/>
        </authorList>
    </citation>
    <scope>NUCLEOTIDE SEQUENCE [LARGE SCALE GENOMIC DNA]</scope>
    <source>
        <strain evidence="1">LZ3.2</strain>
        <tissue evidence="1">Leaf</tissue>
    </source>
</reference>
<dbReference type="Proteomes" id="UP000824120">
    <property type="component" value="Chromosome 7"/>
</dbReference>
<proteinExistence type="predicted"/>
<name>A0A9J5Y5W8_SOLCO</name>
<gene>
    <name evidence="1" type="ORF">H5410_036232</name>
</gene>
<evidence type="ECO:0000313" key="2">
    <source>
        <dbReference type="Proteomes" id="UP000824120"/>
    </source>
</evidence>
<comment type="caution">
    <text evidence="1">The sequence shown here is derived from an EMBL/GenBank/DDBJ whole genome shotgun (WGS) entry which is preliminary data.</text>
</comment>
<protein>
    <submittedName>
        <fullName evidence="1">Uncharacterized protein</fullName>
    </submittedName>
</protein>
<sequence length="120" mass="13294">MDWCYEEFDIGKGILSSSHGLEIVQFERSSTMICQSAVTGKQRYKHVEEALVLLSGIKKYGSSLINIVSPKFVPTKSISQCSGPTGSTILERWSPNVMNESQIMNLATTHPLYPALVPFL</sequence>
<organism evidence="1 2">
    <name type="scientific">Solanum commersonii</name>
    <name type="common">Commerson's wild potato</name>
    <name type="synonym">Commerson's nightshade</name>
    <dbReference type="NCBI Taxonomy" id="4109"/>
    <lineage>
        <taxon>Eukaryota</taxon>
        <taxon>Viridiplantae</taxon>
        <taxon>Streptophyta</taxon>
        <taxon>Embryophyta</taxon>
        <taxon>Tracheophyta</taxon>
        <taxon>Spermatophyta</taxon>
        <taxon>Magnoliopsida</taxon>
        <taxon>eudicotyledons</taxon>
        <taxon>Gunneridae</taxon>
        <taxon>Pentapetalae</taxon>
        <taxon>asterids</taxon>
        <taxon>lamiids</taxon>
        <taxon>Solanales</taxon>
        <taxon>Solanaceae</taxon>
        <taxon>Solanoideae</taxon>
        <taxon>Solaneae</taxon>
        <taxon>Solanum</taxon>
    </lineage>
</organism>
<dbReference type="AlphaFoldDB" id="A0A9J5Y5W8"/>
<evidence type="ECO:0000313" key="1">
    <source>
        <dbReference type="EMBL" id="KAG5595000.1"/>
    </source>
</evidence>
<dbReference type="EMBL" id="JACXVP010000007">
    <property type="protein sequence ID" value="KAG5595000.1"/>
    <property type="molecule type" value="Genomic_DNA"/>
</dbReference>